<gene>
    <name evidence="2" type="ORF">COC42_10990</name>
</gene>
<comment type="caution">
    <text evidence="2">The sequence shown here is derived from an EMBL/GenBank/DDBJ whole genome shotgun (WGS) entry which is preliminary data.</text>
</comment>
<evidence type="ECO:0000313" key="3">
    <source>
        <dbReference type="Proteomes" id="UP000218366"/>
    </source>
</evidence>
<proteinExistence type="predicted"/>
<keyword evidence="3" id="KW-1185">Reference proteome</keyword>
<protein>
    <submittedName>
        <fullName evidence="2">Uncharacterized protein</fullName>
    </submittedName>
</protein>
<evidence type="ECO:0000256" key="1">
    <source>
        <dbReference type="SAM" id="SignalP"/>
    </source>
</evidence>
<dbReference type="EMBL" id="NWMW01000002">
    <property type="protein sequence ID" value="PCD02008.1"/>
    <property type="molecule type" value="Genomic_DNA"/>
</dbReference>
<dbReference type="RefSeq" id="WP_096343386.1">
    <property type="nucleotide sequence ID" value="NZ_NWMW01000002.1"/>
</dbReference>
<reference evidence="2 3" key="1">
    <citation type="submission" date="2017-09" db="EMBL/GenBank/DDBJ databases">
        <title>Sphingomonas spermidinifaciens 9NM-10, whole genome shotgun sequence.</title>
        <authorList>
            <person name="Feng G."/>
            <person name="Zhu H."/>
        </authorList>
    </citation>
    <scope>NUCLEOTIDE SEQUENCE [LARGE SCALE GENOMIC DNA]</scope>
    <source>
        <strain evidence="2 3">9NM-10</strain>
    </source>
</reference>
<organism evidence="2 3">
    <name type="scientific">Sphingomonas spermidinifaciens</name>
    <dbReference type="NCBI Taxonomy" id="1141889"/>
    <lineage>
        <taxon>Bacteria</taxon>
        <taxon>Pseudomonadati</taxon>
        <taxon>Pseudomonadota</taxon>
        <taxon>Alphaproteobacteria</taxon>
        <taxon>Sphingomonadales</taxon>
        <taxon>Sphingomonadaceae</taxon>
        <taxon>Sphingomonas</taxon>
    </lineage>
</organism>
<name>A0A2A4B2P8_9SPHN</name>
<dbReference type="Proteomes" id="UP000218366">
    <property type="component" value="Unassembled WGS sequence"/>
</dbReference>
<keyword evidence="1" id="KW-0732">Signal</keyword>
<feature type="signal peptide" evidence="1">
    <location>
        <begin position="1"/>
        <end position="22"/>
    </location>
</feature>
<dbReference type="AlphaFoldDB" id="A0A2A4B2P8"/>
<accession>A0A2A4B2P8</accession>
<sequence length="67" mass="7442">MSARLSLAVLLGGFGWGTFTHAADFVTGRAPYTHGTDWQNAFWNALMRRLSSCCCCGSGRAFWPRLR</sequence>
<evidence type="ECO:0000313" key="2">
    <source>
        <dbReference type="EMBL" id="PCD02008.1"/>
    </source>
</evidence>
<feature type="chain" id="PRO_5013308676" evidence="1">
    <location>
        <begin position="23"/>
        <end position="67"/>
    </location>
</feature>